<dbReference type="SMART" id="SM00331">
    <property type="entry name" value="PP2C_SIG"/>
    <property type="match status" value="1"/>
</dbReference>
<accession>A0A0F3IFZ6</accession>
<keyword evidence="4" id="KW-0418">Kinase</keyword>
<dbReference type="InterPro" id="IPR000014">
    <property type="entry name" value="PAS"/>
</dbReference>
<dbReference type="PANTHER" id="PTHR43156:SF2">
    <property type="entry name" value="STAGE II SPORULATION PROTEIN E"/>
    <property type="match status" value="1"/>
</dbReference>
<dbReference type="SUPFAM" id="SSF55785">
    <property type="entry name" value="PYP-like sensor domain (PAS domain)"/>
    <property type="match status" value="4"/>
</dbReference>
<dbReference type="GO" id="GO:0016301">
    <property type="term" value="F:kinase activity"/>
    <property type="evidence" value="ECO:0007669"/>
    <property type="project" value="UniProtKB-KW"/>
</dbReference>
<dbReference type="GO" id="GO:0006355">
    <property type="term" value="P:regulation of DNA-templated transcription"/>
    <property type="evidence" value="ECO:0007669"/>
    <property type="project" value="InterPro"/>
</dbReference>
<dbReference type="Gene3D" id="3.60.40.10">
    <property type="entry name" value="PPM-type phosphatase domain"/>
    <property type="match status" value="1"/>
</dbReference>
<gene>
    <name evidence="4" type="ORF">VZ94_16050</name>
</gene>
<dbReference type="NCBIfam" id="TIGR00229">
    <property type="entry name" value="sensory_box"/>
    <property type="match status" value="3"/>
</dbReference>
<dbReference type="PATRIC" id="fig|1632867.3.peg.1983"/>
<evidence type="ECO:0000259" key="2">
    <source>
        <dbReference type="PROSITE" id="PS50112"/>
    </source>
</evidence>
<keyword evidence="4" id="KW-0808">Transferase</keyword>
<dbReference type="AlphaFoldDB" id="A0A0F3IFZ6"/>
<dbReference type="SMART" id="SM00091">
    <property type="entry name" value="PAS"/>
    <property type="match status" value="4"/>
</dbReference>
<dbReference type="Pfam" id="PF07228">
    <property type="entry name" value="SpoIIE"/>
    <property type="match status" value="1"/>
</dbReference>
<sequence>MDNLIKNLSFNLLLIRQQQTDATMSAQIVGVNASAASLLGYTEEELINQPLARILPHHELSIWPAALAKRNQADACFGATVLTKQQQHFQAILSVSDLPGQVGEHSDLVLLLQPLRPDNDFLVMRHVVEQSASAVMITDNKGSIAYVNPKFCAMTGYSADELLGQKPSKLQSGEMSKSYYQAMWDTLLNTGECQGEILNKHKNGSVYWVHESVSAIKNSAGEISHFLAIEEDITHRKAVESALSESEERFRQMAELSGEWLWEQDPQGYYLYSSTAVNQILGLSEEQILGKHYTQLLTFQDKATKSTVSSSQQPFHALLNHYRHKDGHQVITESTGLPIINADGKLLKWRGVDRDISARVQFEQALIESEKRTRLIIESSINAIVIMDSYGIISEWNQQAEIMFGWSAKEAIGQRLDELIIPSRYHEAHRQGMRHFLETGEGPILNRQIEHTAKRRDGSEFPVELSVSPLKLGNAYIFSSFIHDISNRKAAEQQIRQAQVDLAIAQSEIHIAQKIQTSLLPSAPLKSERFEITGMCLPADKVGGDYYDYFYQDQRHKLNIVIADVSGHSIGPALFMAETRSALRVQANTNTSPASAISALNNFLFADLDKADYFITLFYLQVDLLQNCLIYANAGHPPPLIFNRHTMKIKELDADGLVMGIQKNVDFEENTLPLTAGDVILFYTDGLTETENAEGEFFGLERVKQVVKNHVLESPQSIIDTLYSTLRNFCGRQRFADDITVMVFEWR</sequence>
<protein>
    <submittedName>
        <fullName evidence="4">Histidine kinase</fullName>
    </submittedName>
</protein>
<dbReference type="Gene3D" id="3.30.450.20">
    <property type="entry name" value="PAS domain"/>
    <property type="match status" value="4"/>
</dbReference>
<feature type="domain" description="PAC" evidence="3">
    <location>
        <begin position="191"/>
        <end position="245"/>
    </location>
</feature>
<proteinExistence type="predicted"/>
<dbReference type="CDD" id="cd00130">
    <property type="entry name" value="PAS"/>
    <property type="match status" value="4"/>
</dbReference>
<dbReference type="InterPro" id="IPR001932">
    <property type="entry name" value="PPM-type_phosphatase-like_dom"/>
</dbReference>
<evidence type="ECO:0000256" key="1">
    <source>
        <dbReference type="ARBA" id="ARBA00022801"/>
    </source>
</evidence>
<feature type="domain" description="PAS" evidence="2">
    <location>
        <begin position="1"/>
        <end position="59"/>
    </location>
</feature>
<comment type="caution">
    <text evidence="4">The sequence shown here is derived from an EMBL/GenBank/DDBJ whole genome shotgun (WGS) entry which is preliminary data.</text>
</comment>
<dbReference type="InterPro" id="IPR036457">
    <property type="entry name" value="PPM-type-like_dom_sf"/>
</dbReference>
<reference evidence="4 5" key="2">
    <citation type="journal article" date="2016" name="Microb. Ecol.">
        <title>Genome Characteristics of a Novel Type I Methanotroph (Sn10-6) Isolated from a Flooded Indian Rice Field.</title>
        <authorList>
            <person name="Rahalkar M.C."/>
            <person name="Pandit P.S."/>
            <person name="Dhakephalkar P.K."/>
            <person name="Pore S."/>
            <person name="Arora P."/>
            <person name="Kapse N."/>
        </authorList>
    </citation>
    <scope>NUCLEOTIDE SEQUENCE [LARGE SCALE GENOMIC DNA]</scope>
    <source>
        <strain evidence="4 5">Sn10-6</strain>
    </source>
</reference>
<feature type="domain" description="PAS" evidence="2">
    <location>
        <begin position="124"/>
        <end position="165"/>
    </location>
</feature>
<feature type="domain" description="PAC" evidence="3">
    <location>
        <begin position="447"/>
        <end position="497"/>
    </location>
</feature>
<feature type="domain" description="PAS" evidence="2">
    <location>
        <begin position="369"/>
        <end position="440"/>
    </location>
</feature>
<evidence type="ECO:0000313" key="4">
    <source>
        <dbReference type="EMBL" id="KJV05720.1"/>
    </source>
</evidence>
<dbReference type="EMBL" id="LAJX01000184">
    <property type="protein sequence ID" value="KJV05720.1"/>
    <property type="molecule type" value="Genomic_DNA"/>
</dbReference>
<dbReference type="Pfam" id="PF13426">
    <property type="entry name" value="PAS_9"/>
    <property type="match status" value="3"/>
</dbReference>
<dbReference type="SMART" id="SM00086">
    <property type="entry name" value="PAC"/>
    <property type="match status" value="3"/>
</dbReference>
<dbReference type="InterPro" id="IPR001610">
    <property type="entry name" value="PAC"/>
</dbReference>
<dbReference type="InterPro" id="IPR052016">
    <property type="entry name" value="Bact_Sigma-Reg"/>
</dbReference>
<dbReference type="OrthoDB" id="9789238at2"/>
<dbReference type="InterPro" id="IPR013767">
    <property type="entry name" value="PAS_fold"/>
</dbReference>
<dbReference type="PANTHER" id="PTHR43156">
    <property type="entry name" value="STAGE II SPORULATION PROTEIN E-RELATED"/>
    <property type="match status" value="1"/>
</dbReference>
<dbReference type="PROSITE" id="PS50113">
    <property type="entry name" value="PAC"/>
    <property type="match status" value="3"/>
</dbReference>
<feature type="domain" description="PAS" evidence="2">
    <location>
        <begin position="246"/>
        <end position="322"/>
    </location>
</feature>
<dbReference type="InterPro" id="IPR035965">
    <property type="entry name" value="PAS-like_dom_sf"/>
</dbReference>
<dbReference type="Pfam" id="PF00989">
    <property type="entry name" value="PAS"/>
    <property type="match status" value="1"/>
</dbReference>
<dbReference type="GO" id="GO:0016791">
    <property type="term" value="F:phosphatase activity"/>
    <property type="evidence" value="ECO:0007669"/>
    <property type="project" value="TreeGrafter"/>
</dbReference>
<evidence type="ECO:0000259" key="3">
    <source>
        <dbReference type="PROSITE" id="PS50113"/>
    </source>
</evidence>
<dbReference type="SUPFAM" id="SSF81606">
    <property type="entry name" value="PP2C-like"/>
    <property type="match status" value="1"/>
</dbReference>
<evidence type="ECO:0000313" key="5">
    <source>
        <dbReference type="Proteomes" id="UP000033684"/>
    </source>
</evidence>
<dbReference type="InterPro" id="IPR000700">
    <property type="entry name" value="PAS-assoc_C"/>
</dbReference>
<name>A0A0F3IFZ6_9GAMM</name>
<keyword evidence="5" id="KW-1185">Reference proteome</keyword>
<dbReference type="Proteomes" id="UP000033684">
    <property type="component" value="Unassembled WGS sequence"/>
</dbReference>
<organism evidence="4 5">
    <name type="scientific">Methylocucumis oryzae</name>
    <dbReference type="NCBI Taxonomy" id="1632867"/>
    <lineage>
        <taxon>Bacteria</taxon>
        <taxon>Pseudomonadati</taxon>
        <taxon>Pseudomonadota</taxon>
        <taxon>Gammaproteobacteria</taxon>
        <taxon>Methylococcales</taxon>
        <taxon>Methylococcaceae</taxon>
        <taxon>Methylocucumis</taxon>
    </lineage>
</organism>
<reference evidence="5" key="1">
    <citation type="submission" date="2015-03" db="EMBL/GenBank/DDBJ databases">
        <title>Draft genome sequence of a novel methanotroph (Sn10-6) isolated from flooded ricefield rhizosphere in India.</title>
        <authorList>
            <person name="Pandit P.S."/>
            <person name="Pore S.D."/>
            <person name="Arora P."/>
            <person name="Kapse N.G."/>
            <person name="Dhakephalkar P.K."/>
            <person name="Rahalkar M.C."/>
        </authorList>
    </citation>
    <scope>NUCLEOTIDE SEQUENCE [LARGE SCALE GENOMIC DNA]</scope>
    <source>
        <strain evidence="5">Sn10-6</strain>
    </source>
</reference>
<feature type="domain" description="PAC" evidence="3">
    <location>
        <begin position="313"/>
        <end position="368"/>
    </location>
</feature>
<keyword evidence="1" id="KW-0378">Hydrolase</keyword>
<dbReference type="PROSITE" id="PS50112">
    <property type="entry name" value="PAS"/>
    <property type="match status" value="4"/>
</dbReference>